<dbReference type="EMBL" id="JAIWYP010000004">
    <property type="protein sequence ID" value="KAH3839327.1"/>
    <property type="molecule type" value="Genomic_DNA"/>
</dbReference>
<evidence type="ECO:0000313" key="2">
    <source>
        <dbReference type="Proteomes" id="UP000828390"/>
    </source>
</evidence>
<keyword evidence="2" id="KW-1185">Reference proteome</keyword>
<reference evidence="1" key="2">
    <citation type="submission" date="2020-11" db="EMBL/GenBank/DDBJ databases">
        <authorList>
            <person name="McCartney M.A."/>
            <person name="Auch B."/>
            <person name="Kono T."/>
            <person name="Mallez S."/>
            <person name="Becker A."/>
            <person name="Gohl D.M."/>
            <person name="Silverstein K.A.T."/>
            <person name="Koren S."/>
            <person name="Bechman K.B."/>
            <person name="Herman A."/>
            <person name="Abrahante J.E."/>
            <person name="Garbe J."/>
        </authorList>
    </citation>
    <scope>NUCLEOTIDE SEQUENCE</scope>
    <source>
        <strain evidence="1">Duluth1</strain>
        <tissue evidence="1">Whole animal</tissue>
    </source>
</reference>
<gene>
    <name evidence="1" type="ORF">DPMN_112755</name>
</gene>
<sequence length="63" mass="7107">MINRWPEGRQIQTLLSDIILLIWLFVIPLEKGTRLSVTECRACKELTLPPSGNIVTLEQQSGS</sequence>
<accession>A0A9D4QQY2</accession>
<dbReference type="AlphaFoldDB" id="A0A9D4QQY2"/>
<protein>
    <submittedName>
        <fullName evidence="1">Uncharacterized protein</fullName>
    </submittedName>
</protein>
<organism evidence="1 2">
    <name type="scientific">Dreissena polymorpha</name>
    <name type="common">Zebra mussel</name>
    <name type="synonym">Mytilus polymorpha</name>
    <dbReference type="NCBI Taxonomy" id="45954"/>
    <lineage>
        <taxon>Eukaryota</taxon>
        <taxon>Metazoa</taxon>
        <taxon>Spiralia</taxon>
        <taxon>Lophotrochozoa</taxon>
        <taxon>Mollusca</taxon>
        <taxon>Bivalvia</taxon>
        <taxon>Autobranchia</taxon>
        <taxon>Heteroconchia</taxon>
        <taxon>Euheterodonta</taxon>
        <taxon>Imparidentia</taxon>
        <taxon>Neoheterodontei</taxon>
        <taxon>Myida</taxon>
        <taxon>Dreissenoidea</taxon>
        <taxon>Dreissenidae</taxon>
        <taxon>Dreissena</taxon>
    </lineage>
</organism>
<evidence type="ECO:0000313" key="1">
    <source>
        <dbReference type="EMBL" id="KAH3839327.1"/>
    </source>
</evidence>
<comment type="caution">
    <text evidence="1">The sequence shown here is derived from an EMBL/GenBank/DDBJ whole genome shotgun (WGS) entry which is preliminary data.</text>
</comment>
<dbReference type="Proteomes" id="UP000828390">
    <property type="component" value="Unassembled WGS sequence"/>
</dbReference>
<proteinExistence type="predicted"/>
<reference evidence="1" key="1">
    <citation type="journal article" date="2019" name="bioRxiv">
        <title>The Genome of the Zebra Mussel, Dreissena polymorpha: A Resource for Invasive Species Research.</title>
        <authorList>
            <person name="McCartney M.A."/>
            <person name="Auch B."/>
            <person name="Kono T."/>
            <person name="Mallez S."/>
            <person name="Zhang Y."/>
            <person name="Obille A."/>
            <person name="Becker A."/>
            <person name="Abrahante J.E."/>
            <person name="Garbe J."/>
            <person name="Badalamenti J.P."/>
            <person name="Herman A."/>
            <person name="Mangelson H."/>
            <person name="Liachko I."/>
            <person name="Sullivan S."/>
            <person name="Sone E.D."/>
            <person name="Koren S."/>
            <person name="Silverstein K.A.T."/>
            <person name="Beckman K.B."/>
            <person name="Gohl D.M."/>
        </authorList>
    </citation>
    <scope>NUCLEOTIDE SEQUENCE</scope>
    <source>
        <strain evidence="1">Duluth1</strain>
        <tissue evidence="1">Whole animal</tissue>
    </source>
</reference>
<name>A0A9D4QQY2_DREPO</name>